<dbReference type="CDD" id="cd00085">
    <property type="entry name" value="HNHc"/>
    <property type="match status" value="1"/>
</dbReference>
<dbReference type="SMART" id="SM00507">
    <property type="entry name" value="HNHc"/>
    <property type="match status" value="1"/>
</dbReference>
<name>A0A4D7JKH0_9BACT</name>
<accession>A0A4D7JKH0</accession>
<dbReference type="AlphaFoldDB" id="A0A4D7JKH0"/>
<dbReference type="PANTHER" id="PTHR33877:SF2">
    <property type="entry name" value="OS07G0170200 PROTEIN"/>
    <property type="match status" value="1"/>
</dbReference>
<dbReference type="EMBL" id="CP028923">
    <property type="protein sequence ID" value="QCK16091.1"/>
    <property type="molecule type" value="Genomic_DNA"/>
</dbReference>
<reference evidence="2 3" key="1">
    <citation type="submission" date="2018-04" db="EMBL/GenBank/DDBJ databases">
        <title>Complete genome uncultured novel isolate.</title>
        <authorList>
            <person name="Merlino G."/>
        </authorList>
    </citation>
    <scope>NUCLEOTIDE SEQUENCE [LARGE SCALE GENOMIC DNA]</scope>
    <source>
        <strain evidence="3">R1DC9</strain>
    </source>
</reference>
<dbReference type="PANTHER" id="PTHR33877">
    <property type="entry name" value="SLL1193 PROTEIN"/>
    <property type="match status" value="1"/>
</dbReference>
<dbReference type="GO" id="GO:0004519">
    <property type="term" value="F:endonuclease activity"/>
    <property type="evidence" value="ECO:0007669"/>
    <property type="project" value="UniProtKB-KW"/>
</dbReference>
<keyword evidence="2" id="KW-0540">Nuclease</keyword>
<gene>
    <name evidence="2" type="ORF">DCC35_15750</name>
</gene>
<dbReference type="KEGG" id="fpf:DCC35_15750"/>
<sequence length="168" mass="19420">MSQKVLLLNQDYSPLAVCTVNKAFILLYLEKADMVREVDGEALHSVDRTFPKPAVIKLRKYIYLPYKNVMLSRQNIFRRDKHQCQYCGKSSDLTVDHLIPKAKGGKTTWSNLVTACKRCNTVKGNSTPEEVGLRLKQKPYRPNYLLFLRDYLGNQNKDWEDFFPQASA</sequence>
<dbReference type="Gene3D" id="1.10.30.50">
    <property type="match status" value="1"/>
</dbReference>
<dbReference type="OrthoDB" id="9802901at2"/>
<dbReference type="InterPro" id="IPR029471">
    <property type="entry name" value="HNH_5"/>
</dbReference>
<evidence type="ECO:0000313" key="2">
    <source>
        <dbReference type="EMBL" id="QCK16091.1"/>
    </source>
</evidence>
<keyword evidence="2" id="KW-0255">Endonuclease</keyword>
<feature type="domain" description="HNH nuclease" evidence="1">
    <location>
        <begin position="71"/>
        <end position="121"/>
    </location>
</feature>
<evidence type="ECO:0000259" key="1">
    <source>
        <dbReference type="SMART" id="SM00507"/>
    </source>
</evidence>
<proteinExistence type="predicted"/>
<organism evidence="2 3">
    <name type="scientific">Mangrovivirga cuniculi</name>
    <dbReference type="NCBI Taxonomy" id="2715131"/>
    <lineage>
        <taxon>Bacteria</taxon>
        <taxon>Pseudomonadati</taxon>
        <taxon>Bacteroidota</taxon>
        <taxon>Cytophagia</taxon>
        <taxon>Cytophagales</taxon>
        <taxon>Mangrovivirgaceae</taxon>
        <taxon>Mangrovivirga</taxon>
    </lineage>
</organism>
<evidence type="ECO:0000313" key="3">
    <source>
        <dbReference type="Proteomes" id="UP000298616"/>
    </source>
</evidence>
<keyword evidence="3" id="KW-1185">Reference proteome</keyword>
<dbReference type="Proteomes" id="UP000298616">
    <property type="component" value="Chromosome"/>
</dbReference>
<dbReference type="RefSeq" id="WP_137091689.1">
    <property type="nucleotide sequence ID" value="NZ_CP028923.1"/>
</dbReference>
<dbReference type="InterPro" id="IPR003615">
    <property type="entry name" value="HNH_nuc"/>
</dbReference>
<dbReference type="InterPro" id="IPR052892">
    <property type="entry name" value="NA-targeting_endonuclease"/>
</dbReference>
<dbReference type="Pfam" id="PF14279">
    <property type="entry name" value="HNH_5"/>
    <property type="match status" value="1"/>
</dbReference>
<keyword evidence="2" id="KW-0378">Hydrolase</keyword>
<protein>
    <submittedName>
        <fullName evidence="2">HNH endonuclease</fullName>
    </submittedName>
</protein>